<evidence type="ECO:0000256" key="8">
    <source>
        <dbReference type="ARBA" id="ARBA00022967"/>
    </source>
</evidence>
<dbReference type="FunFam" id="2.40.30.20:FF:000002">
    <property type="entry name" value="V-type proton ATPase catalytic subunit A"/>
    <property type="match status" value="1"/>
</dbReference>
<dbReference type="InterPro" id="IPR031686">
    <property type="entry name" value="ATP-synth_a_Xtn"/>
</dbReference>
<dbReference type="OrthoDB" id="9803053at2"/>
<dbReference type="GO" id="GO:0046933">
    <property type="term" value="F:proton-transporting ATP synthase activity, rotational mechanism"/>
    <property type="evidence" value="ECO:0007669"/>
    <property type="project" value="UniProtKB-UniRule"/>
</dbReference>
<dbReference type="InterPro" id="IPR020003">
    <property type="entry name" value="ATPase_a/bsu_AS"/>
</dbReference>
<dbReference type="SUPFAM" id="SSF47917">
    <property type="entry name" value="C-terminal domain of alpha and beta subunits of F1 ATP synthase"/>
    <property type="match status" value="1"/>
</dbReference>
<evidence type="ECO:0000256" key="13">
    <source>
        <dbReference type="HAMAP-Rule" id="MF_00309"/>
    </source>
</evidence>
<evidence type="ECO:0000259" key="16">
    <source>
        <dbReference type="Pfam" id="PF16886"/>
    </source>
</evidence>
<dbReference type="Pfam" id="PF00006">
    <property type="entry name" value="ATP-synt_ab"/>
    <property type="match status" value="1"/>
</dbReference>
<evidence type="ECO:0000256" key="11">
    <source>
        <dbReference type="ARBA" id="ARBA00031719"/>
    </source>
</evidence>
<feature type="binding site" evidence="13">
    <location>
        <begin position="231"/>
        <end position="238"/>
    </location>
    <ligand>
        <name>ATP</name>
        <dbReference type="ChEBI" id="CHEBI:30616"/>
    </ligand>
</feature>
<dbReference type="Gene3D" id="3.40.50.300">
    <property type="entry name" value="P-loop containing nucleotide triphosphate hydrolases"/>
    <property type="match status" value="1"/>
</dbReference>
<sequence>MKEGKITKVSGPLIEASGLSDANIYDVVEVSKDKLIGEIIEMRGDVASIQVYEETTGIGPGDPVVSTGHPLSVELGPGMLRHMYDGIQRPLEKLEDLAGNFLKRGVTAPALNRETKWEFEPKKSVGDEVVAGDILGTVEETKVLTHKIMVPYGIKGKLKDIKSGEFTVEETIAVIETEDGDKEINMIQKWPVRNARPSRNKLDPDEPLITGQRVIDTFFPVAKGGTSAIPGPFGSGKTVVQHQVAKFADADMVVYVGCGERGNEMTDVLNEFPELIDPRTGESIMERTVLIANTSNMPVAAREASIYTGITLGEYFRDMGYNVAMMADSTSRWAEALREMSGRLEEMPGDEGFPAYLASRIADFYERSGKVEVLGNRDEEGSLTVIGAVSPPGGDLSEPVTQATLRIVKVFWGLDYDLSYQRHFPAINWLTSYSLYQDKMDKYIDTNVNENFSTMRKRAMSLLAQESSLQEVVRLVGRDALSDDDKLKLDVTKSIREDYLQQNAFHDVDTFCSLNKQNIMLDLILHNYDRSLEALANGVELDKIEGLPVHEKITRAKFIHEDEIGKLKDIKAEVDEEISQLSREA</sequence>
<accession>A0A380WVX8</accession>
<evidence type="ECO:0000256" key="1">
    <source>
        <dbReference type="ARBA" id="ARBA00008936"/>
    </source>
</evidence>
<dbReference type="EMBL" id="UFTA01000002">
    <property type="protein sequence ID" value="SUU93208.1"/>
    <property type="molecule type" value="Genomic_DNA"/>
</dbReference>
<dbReference type="InterPro" id="IPR023366">
    <property type="entry name" value="ATP_synth_asu-like_sf"/>
</dbReference>
<dbReference type="GO" id="GO:0046961">
    <property type="term" value="F:proton-transporting ATPase activity, rotational mechanism"/>
    <property type="evidence" value="ECO:0007669"/>
    <property type="project" value="InterPro"/>
</dbReference>
<dbReference type="GO" id="GO:0016787">
    <property type="term" value="F:hydrolase activity"/>
    <property type="evidence" value="ECO:0007669"/>
    <property type="project" value="UniProtKB-KW"/>
</dbReference>
<evidence type="ECO:0000256" key="7">
    <source>
        <dbReference type="ARBA" id="ARBA00022840"/>
    </source>
</evidence>
<evidence type="ECO:0000259" key="17">
    <source>
        <dbReference type="Pfam" id="PF22919"/>
    </source>
</evidence>
<gene>
    <name evidence="18" type="primary">ntpA_2</name>
    <name evidence="13" type="synonym">atpA</name>
    <name evidence="18" type="ORF">NCTC9810_01559</name>
</gene>
<dbReference type="CDD" id="cd18111">
    <property type="entry name" value="ATP-synt_V_A-type_alpha_C"/>
    <property type="match status" value="1"/>
</dbReference>
<keyword evidence="4 13" id="KW-0813">Transport</keyword>
<dbReference type="NCBIfam" id="NF003220">
    <property type="entry name" value="PRK04192.1"/>
    <property type="match status" value="1"/>
</dbReference>
<dbReference type="AlphaFoldDB" id="A0A380WVX8"/>
<dbReference type="FunFam" id="2.40.50.100:FF:000008">
    <property type="entry name" value="V-type proton ATPase catalytic subunit A"/>
    <property type="match status" value="1"/>
</dbReference>
<dbReference type="Gene3D" id="2.40.30.20">
    <property type="match status" value="1"/>
</dbReference>
<feature type="domain" description="ATPase F1/V1/A1 complex alpha/beta subunit nucleotide-binding" evidence="14">
    <location>
        <begin position="211"/>
        <end position="434"/>
    </location>
</feature>
<keyword evidence="10 13" id="KW-0066">ATP synthesis</keyword>
<evidence type="ECO:0000256" key="12">
    <source>
        <dbReference type="ARBA" id="ARBA00054855"/>
    </source>
</evidence>
<keyword evidence="6 13" id="KW-0375">Hydrogen ion transport</keyword>
<name>A0A380WVX8_9FIRM</name>
<comment type="catalytic activity">
    <reaction evidence="13">
        <text>ATP + H2O + 4 H(+)(in) = ADP + phosphate + 5 H(+)(out)</text>
        <dbReference type="Rhea" id="RHEA:57720"/>
        <dbReference type="ChEBI" id="CHEBI:15377"/>
        <dbReference type="ChEBI" id="CHEBI:15378"/>
        <dbReference type="ChEBI" id="CHEBI:30616"/>
        <dbReference type="ChEBI" id="CHEBI:43474"/>
        <dbReference type="ChEBI" id="CHEBI:456216"/>
        <dbReference type="EC" id="7.1.2.2"/>
    </reaction>
</comment>
<dbReference type="EC" id="7.1.2.2" evidence="2 13"/>
<evidence type="ECO:0000256" key="9">
    <source>
        <dbReference type="ARBA" id="ARBA00023065"/>
    </source>
</evidence>
<dbReference type="InterPro" id="IPR027417">
    <property type="entry name" value="P-loop_NTPase"/>
</dbReference>
<feature type="domain" description="ATP synthase A/B type C-terminal" evidence="17">
    <location>
        <begin position="442"/>
        <end position="544"/>
    </location>
</feature>
<dbReference type="Pfam" id="PF16886">
    <property type="entry name" value="ATP-synt_ab_Xtn"/>
    <property type="match status" value="1"/>
</dbReference>
<dbReference type="PANTHER" id="PTHR43607:SF1">
    <property type="entry name" value="H(+)-TRANSPORTING TWO-SECTOR ATPASE"/>
    <property type="match status" value="1"/>
</dbReference>
<dbReference type="InterPro" id="IPR036121">
    <property type="entry name" value="ATPase_F1/V1/A1_a/bsu_N_sf"/>
</dbReference>
<keyword evidence="9 13" id="KW-0406">Ion transport</keyword>
<dbReference type="Gene3D" id="2.40.50.100">
    <property type="match status" value="1"/>
</dbReference>
<dbReference type="PANTHER" id="PTHR43607">
    <property type="entry name" value="V-TYPE PROTON ATPASE CATALYTIC SUBUNIT A"/>
    <property type="match status" value="1"/>
</dbReference>
<dbReference type="PROSITE" id="PS00152">
    <property type="entry name" value="ATPASE_ALPHA_BETA"/>
    <property type="match status" value="1"/>
</dbReference>
<proteinExistence type="inferred from homology"/>
<dbReference type="Pfam" id="PF22919">
    <property type="entry name" value="ATP-synt_VA_C"/>
    <property type="match status" value="1"/>
</dbReference>
<comment type="function">
    <text evidence="12 13">Produces ATP from ADP in the presence of a proton gradient across the membrane. The V-type alpha chain is a catalytic subunit.</text>
</comment>
<dbReference type="InterPro" id="IPR022878">
    <property type="entry name" value="V-ATPase_asu"/>
</dbReference>
<dbReference type="InterPro" id="IPR004100">
    <property type="entry name" value="ATPase_F1/V1/A1_a/bsu_N"/>
</dbReference>
<dbReference type="Gene3D" id="1.10.1140.10">
    <property type="entry name" value="Bovine Mitochondrial F1-atpase, Atp Synthase Beta Chain, Chain D, domain 3"/>
    <property type="match status" value="1"/>
</dbReference>
<evidence type="ECO:0000259" key="15">
    <source>
        <dbReference type="Pfam" id="PF02874"/>
    </source>
</evidence>
<dbReference type="InterPro" id="IPR000194">
    <property type="entry name" value="ATPase_F1/V1/A1_a/bsu_nucl-bd"/>
</dbReference>
<dbReference type="HAMAP" id="MF_00309">
    <property type="entry name" value="ATP_synth_A_arch"/>
    <property type="match status" value="1"/>
</dbReference>
<evidence type="ECO:0000256" key="6">
    <source>
        <dbReference type="ARBA" id="ARBA00022781"/>
    </source>
</evidence>
<reference evidence="18 19" key="1">
    <citation type="submission" date="2018-06" db="EMBL/GenBank/DDBJ databases">
        <authorList>
            <consortium name="Pathogen Informatics"/>
            <person name="Doyle S."/>
        </authorList>
    </citation>
    <scope>NUCLEOTIDE SEQUENCE [LARGE SCALE GENOMIC DNA]</scope>
    <source>
        <strain evidence="18 19">NCTC9810</strain>
    </source>
</reference>
<evidence type="ECO:0000256" key="5">
    <source>
        <dbReference type="ARBA" id="ARBA00022741"/>
    </source>
</evidence>
<evidence type="ECO:0000256" key="10">
    <source>
        <dbReference type="ARBA" id="ARBA00023310"/>
    </source>
</evidence>
<organism evidence="18 19">
    <name type="scientific">Anaerococcus octavius</name>
    <dbReference type="NCBI Taxonomy" id="54007"/>
    <lineage>
        <taxon>Bacteria</taxon>
        <taxon>Bacillati</taxon>
        <taxon>Bacillota</taxon>
        <taxon>Tissierellia</taxon>
        <taxon>Tissierellales</taxon>
        <taxon>Peptoniphilaceae</taxon>
        <taxon>Anaerococcus</taxon>
    </lineage>
</organism>
<feature type="domain" description="ATPase F1/V1/A1 complex alpha/beta subunit N-terminal" evidence="15">
    <location>
        <begin position="6"/>
        <end position="68"/>
    </location>
</feature>
<dbReference type="SUPFAM" id="SSF50615">
    <property type="entry name" value="N-terminal domain of alpha and beta subunits of F1 ATP synthase"/>
    <property type="match status" value="1"/>
</dbReference>
<protein>
    <recommendedName>
        <fullName evidence="3 13">V-type ATP synthase alpha chain</fullName>
        <ecNumber evidence="2 13">7.1.2.2</ecNumber>
    </recommendedName>
    <alternativeName>
        <fullName evidence="11 13">V-ATPase subunit A</fullName>
    </alternativeName>
</protein>
<dbReference type="Pfam" id="PF02874">
    <property type="entry name" value="ATP-synt_ab_N"/>
    <property type="match status" value="1"/>
</dbReference>
<keyword evidence="5 13" id="KW-0547">Nucleotide-binding</keyword>
<dbReference type="GO" id="GO:0045259">
    <property type="term" value="C:proton-transporting ATP synthase complex"/>
    <property type="evidence" value="ECO:0007669"/>
    <property type="project" value="UniProtKB-ARBA"/>
</dbReference>
<keyword evidence="8 13" id="KW-1278">Translocase</keyword>
<dbReference type="GO" id="GO:0042777">
    <property type="term" value="P:proton motive force-driven plasma membrane ATP synthesis"/>
    <property type="evidence" value="ECO:0007669"/>
    <property type="project" value="UniProtKB-UniRule"/>
</dbReference>
<dbReference type="SUPFAM" id="SSF52540">
    <property type="entry name" value="P-loop containing nucleoside triphosphate hydrolases"/>
    <property type="match status" value="1"/>
</dbReference>
<dbReference type="RefSeq" id="WP_115595747.1">
    <property type="nucleotide sequence ID" value="NZ_UFTA01000002.1"/>
</dbReference>
<dbReference type="Proteomes" id="UP000255124">
    <property type="component" value="Unassembled WGS sequence"/>
</dbReference>
<dbReference type="FunFam" id="3.40.50.300:FF:000675">
    <property type="entry name" value="V-type ATP synthase alpha chain"/>
    <property type="match status" value="1"/>
</dbReference>
<evidence type="ECO:0000256" key="2">
    <source>
        <dbReference type="ARBA" id="ARBA00012473"/>
    </source>
</evidence>
<dbReference type="InterPro" id="IPR055190">
    <property type="entry name" value="ATP-synt_VA_C"/>
</dbReference>
<evidence type="ECO:0000259" key="14">
    <source>
        <dbReference type="Pfam" id="PF00006"/>
    </source>
</evidence>
<evidence type="ECO:0000256" key="3">
    <source>
        <dbReference type="ARBA" id="ARBA00018003"/>
    </source>
</evidence>
<evidence type="ECO:0000256" key="4">
    <source>
        <dbReference type="ARBA" id="ARBA00022448"/>
    </source>
</evidence>
<dbReference type="GO" id="GO:0005524">
    <property type="term" value="F:ATP binding"/>
    <property type="evidence" value="ECO:0007669"/>
    <property type="project" value="UniProtKB-UniRule"/>
</dbReference>
<dbReference type="InterPro" id="IPR024034">
    <property type="entry name" value="ATPase_F1/V1_b/a_C"/>
</dbReference>
<feature type="domain" description="ATPsynthase alpha/beta subunit barrel-sandwich" evidence="16">
    <location>
        <begin position="109"/>
        <end position="193"/>
    </location>
</feature>
<keyword evidence="7 13" id="KW-0067">ATP-binding</keyword>
<evidence type="ECO:0000313" key="19">
    <source>
        <dbReference type="Proteomes" id="UP000255124"/>
    </source>
</evidence>
<keyword evidence="18" id="KW-0378">Hydrolase</keyword>
<dbReference type="CDD" id="cd01134">
    <property type="entry name" value="V_A-ATPase_A"/>
    <property type="match status" value="1"/>
</dbReference>
<comment type="similarity">
    <text evidence="1 13">Belongs to the ATPase alpha/beta chains family.</text>
</comment>
<evidence type="ECO:0000313" key="18">
    <source>
        <dbReference type="EMBL" id="SUU93208.1"/>
    </source>
</evidence>